<gene>
    <name evidence="1" type="ORF">DES53_102223</name>
</gene>
<comment type="caution">
    <text evidence="1">The sequence shown here is derived from an EMBL/GenBank/DDBJ whole genome shotgun (WGS) entry which is preliminary data.</text>
</comment>
<name>A0A366HQB7_9BACT</name>
<sequence length="107" mass="11799">MNDDLTIFVRAVQAADTLPVEVREAAVSLDFVSRSTFDQDYLDFIQEQIGLAARGPEHTALLKARLAALTPYRDTLTLCGFIPVNDRLWSVRVDPAKAVVIHGEDAS</sequence>
<dbReference type="RefSeq" id="WP_113957409.1">
    <property type="nucleotide sequence ID" value="NZ_QNRR01000002.1"/>
</dbReference>
<keyword evidence="2" id="KW-1185">Reference proteome</keyword>
<dbReference type="EMBL" id="QNRR01000002">
    <property type="protein sequence ID" value="RBP45840.1"/>
    <property type="molecule type" value="Genomic_DNA"/>
</dbReference>
<dbReference type="AlphaFoldDB" id="A0A366HQB7"/>
<evidence type="ECO:0000313" key="1">
    <source>
        <dbReference type="EMBL" id="RBP45840.1"/>
    </source>
</evidence>
<dbReference type="Proteomes" id="UP000253426">
    <property type="component" value="Unassembled WGS sequence"/>
</dbReference>
<reference evidence="1 2" key="1">
    <citation type="submission" date="2018-06" db="EMBL/GenBank/DDBJ databases">
        <title>Genomic Encyclopedia of Type Strains, Phase IV (KMG-IV): sequencing the most valuable type-strain genomes for metagenomic binning, comparative biology and taxonomic classification.</title>
        <authorList>
            <person name="Goeker M."/>
        </authorList>
    </citation>
    <scope>NUCLEOTIDE SEQUENCE [LARGE SCALE GENOMIC DNA]</scope>
    <source>
        <strain evidence="1 2">DSM 25532</strain>
    </source>
</reference>
<organism evidence="1 2">
    <name type="scientific">Roseimicrobium gellanilyticum</name>
    <dbReference type="NCBI Taxonomy" id="748857"/>
    <lineage>
        <taxon>Bacteria</taxon>
        <taxon>Pseudomonadati</taxon>
        <taxon>Verrucomicrobiota</taxon>
        <taxon>Verrucomicrobiia</taxon>
        <taxon>Verrucomicrobiales</taxon>
        <taxon>Verrucomicrobiaceae</taxon>
        <taxon>Roseimicrobium</taxon>
    </lineage>
</organism>
<proteinExistence type="predicted"/>
<accession>A0A366HQB7</accession>
<evidence type="ECO:0000313" key="2">
    <source>
        <dbReference type="Proteomes" id="UP000253426"/>
    </source>
</evidence>
<protein>
    <submittedName>
        <fullName evidence="1">Uncharacterized protein</fullName>
    </submittedName>
</protein>